<dbReference type="Pfam" id="PF00069">
    <property type="entry name" value="Pkinase"/>
    <property type="match status" value="1"/>
</dbReference>
<dbReference type="GO" id="GO:0004672">
    <property type="term" value="F:protein kinase activity"/>
    <property type="evidence" value="ECO:0007669"/>
    <property type="project" value="InterPro"/>
</dbReference>
<dbReference type="GO" id="GO:0005524">
    <property type="term" value="F:ATP binding"/>
    <property type="evidence" value="ECO:0007669"/>
    <property type="project" value="InterPro"/>
</dbReference>
<evidence type="ECO:0000259" key="3">
    <source>
        <dbReference type="PROSITE" id="PS50011"/>
    </source>
</evidence>
<keyword evidence="5" id="KW-1185">Reference proteome</keyword>
<feature type="region of interest" description="Disordered" evidence="1">
    <location>
        <begin position="428"/>
        <end position="480"/>
    </location>
</feature>
<gene>
    <name evidence="4" type="ORF">SEMRO_118_G057610.1</name>
</gene>
<dbReference type="PROSITE" id="PS00109">
    <property type="entry name" value="PROTEIN_KINASE_TYR"/>
    <property type="match status" value="1"/>
</dbReference>
<dbReference type="Gene3D" id="1.10.510.10">
    <property type="entry name" value="Transferase(Phosphotransferase) domain 1"/>
    <property type="match status" value="1"/>
</dbReference>
<evidence type="ECO:0000256" key="1">
    <source>
        <dbReference type="SAM" id="MobiDB-lite"/>
    </source>
</evidence>
<protein>
    <submittedName>
        <fullName evidence="4">Serine threonine-protein kinase</fullName>
    </submittedName>
</protein>
<feature type="domain" description="Protein kinase" evidence="3">
    <location>
        <begin position="68"/>
        <end position="480"/>
    </location>
</feature>
<dbReference type="EMBL" id="CAICTM010000117">
    <property type="protein sequence ID" value="CAB9501768.1"/>
    <property type="molecule type" value="Genomic_DNA"/>
</dbReference>
<feature type="chain" id="PRO_5040129333" evidence="2">
    <location>
        <begin position="22"/>
        <end position="480"/>
    </location>
</feature>
<dbReference type="InterPro" id="IPR008266">
    <property type="entry name" value="Tyr_kinase_AS"/>
</dbReference>
<evidence type="ECO:0000313" key="4">
    <source>
        <dbReference type="EMBL" id="CAB9501768.1"/>
    </source>
</evidence>
<keyword evidence="2" id="KW-0732">Signal</keyword>
<dbReference type="InterPro" id="IPR000719">
    <property type="entry name" value="Prot_kinase_dom"/>
</dbReference>
<evidence type="ECO:0000313" key="5">
    <source>
        <dbReference type="Proteomes" id="UP001153069"/>
    </source>
</evidence>
<dbReference type="SUPFAM" id="SSF56112">
    <property type="entry name" value="Protein kinase-like (PK-like)"/>
    <property type="match status" value="1"/>
</dbReference>
<dbReference type="PROSITE" id="PS50011">
    <property type="entry name" value="PROTEIN_KINASE_DOM"/>
    <property type="match status" value="1"/>
</dbReference>
<comment type="caution">
    <text evidence="4">The sequence shown here is derived from an EMBL/GenBank/DDBJ whole genome shotgun (WGS) entry which is preliminary data.</text>
</comment>
<organism evidence="4 5">
    <name type="scientific">Seminavis robusta</name>
    <dbReference type="NCBI Taxonomy" id="568900"/>
    <lineage>
        <taxon>Eukaryota</taxon>
        <taxon>Sar</taxon>
        <taxon>Stramenopiles</taxon>
        <taxon>Ochrophyta</taxon>
        <taxon>Bacillariophyta</taxon>
        <taxon>Bacillariophyceae</taxon>
        <taxon>Bacillariophycidae</taxon>
        <taxon>Naviculales</taxon>
        <taxon>Naviculaceae</taxon>
        <taxon>Seminavis</taxon>
    </lineage>
</organism>
<keyword evidence="4" id="KW-0418">Kinase</keyword>
<proteinExistence type="predicted"/>
<reference evidence="4" key="1">
    <citation type="submission" date="2020-06" db="EMBL/GenBank/DDBJ databases">
        <authorList>
            <consortium name="Plant Systems Biology data submission"/>
        </authorList>
    </citation>
    <scope>NUCLEOTIDE SEQUENCE</scope>
    <source>
        <strain evidence="4">D6</strain>
    </source>
</reference>
<dbReference type="InterPro" id="IPR011009">
    <property type="entry name" value="Kinase-like_dom_sf"/>
</dbReference>
<evidence type="ECO:0000256" key="2">
    <source>
        <dbReference type="SAM" id="SignalP"/>
    </source>
</evidence>
<feature type="signal peptide" evidence="2">
    <location>
        <begin position="1"/>
        <end position="21"/>
    </location>
</feature>
<name>A0A9N8DEZ6_9STRA</name>
<keyword evidence="4" id="KW-0808">Transferase</keyword>
<sequence length="480" mass="53221">MAPSNILILVLVALRVPILQAVICRIIRIMVDNKETDAPTAERQLAGSFGKNESEEVLPLMLASMVQKPIEIKVGRANRGKFVKGTEKERSQVVGHLGKRLEYCFPFGGVGFSSSCIGIVLTTLSIEVIRMDLSNVGSTDVALDLLGTGLVPVRLVKDTELPEGIKKLHVKEKGEEIEATDGFVLLAGALKHEIPKDFGTEASIKQVHPEEQELVVVDYLASGAFANVVQLGPEEFMKIPKPAALATSLEGEADILMWQTHSVHIITNVYEALKYAHSKSIYHLDVRPGNIIVKVEEENEEPSVMLSDWGCSVQGKRALKSFHGCTPYAHDRLLGDDFHGRLAADLDFASLAYTIDHIKHHQLRWMFQFDRPKNVCTDDLDLRRELVREWLGQQDPAQEPSWLEISETIRESMCAACRLNVRRSLRDKKENPEENAAVPLEDSVTNAPTKESKKVKTEAVGVGNEKTKKRKASEAVATPL</sequence>
<dbReference type="OrthoDB" id="541276at2759"/>
<dbReference type="AlphaFoldDB" id="A0A9N8DEZ6"/>
<accession>A0A9N8DEZ6</accession>
<dbReference type="Proteomes" id="UP001153069">
    <property type="component" value="Unassembled WGS sequence"/>
</dbReference>